<dbReference type="OrthoDB" id="10027367at2759"/>
<dbReference type="EMBL" id="CAJNOC010000227">
    <property type="protein sequence ID" value="CAF0730152.1"/>
    <property type="molecule type" value="Genomic_DNA"/>
</dbReference>
<dbReference type="GO" id="GO:0007508">
    <property type="term" value="P:larval heart development"/>
    <property type="evidence" value="ECO:0007669"/>
    <property type="project" value="TreeGrafter"/>
</dbReference>
<dbReference type="Proteomes" id="UP000663879">
    <property type="component" value="Unassembled WGS sequence"/>
</dbReference>
<proteinExistence type="predicted"/>
<dbReference type="GO" id="GO:0061343">
    <property type="term" value="P:cell adhesion involved in heart morphogenesis"/>
    <property type="evidence" value="ECO:0007669"/>
    <property type="project" value="TreeGrafter"/>
</dbReference>
<organism evidence="2 3">
    <name type="scientific">Brachionus calyciflorus</name>
    <dbReference type="NCBI Taxonomy" id="104777"/>
    <lineage>
        <taxon>Eukaryota</taxon>
        <taxon>Metazoa</taxon>
        <taxon>Spiralia</taxon>
        <taxon>Gnathifera</taxon>
        <taxon>Rotifera</taxon>
        <taxon>Eurotatoria</taxon>
        <taxon>Monogononta</taxon>
        <taxon>Pseudotrocha</taxon>
        <taxon>Ploima</taxon>
        <taxon>Brachionidae</taxon>
        <taxon>Brachionus</taxon>
    </lineage>
</organism>
<dbReference type="PANTHER" id="PTHR33395:SF22">
    <property type="entry name" value="REVERSE TRANSCRIPTASE DOMAIN-CONTAINING PROTEIN"/>
    <property type="match status" value="1"/>
</dbReference>
<dbReference type="GO" id="GO:0031012">
    <property type="term" value="C:extracellular matrix"/>
    <property type="evidence" value="ECO:0007669"/>
    <property type="project" value="TreeGrafter"/>
</dbReference>
<dbReference type="GO" id="GO:0003824">
    <property type="term" value="F:catalytic activity"/>
    <property type="evidence" value="ECO:0007669"/>
    <property type="project" value="InterPro"/>
</dbReference>
<dbReference type="SUPFAM" id="SSF56219">
    <property type="entry name" value="DNase I-like"/>
    <property type="match status" value="1"/>
</dbReference>
<reference evidence="2" key="1">
    <citation type="submission" date="2021-02" db="EMBL/GenBank/DDBJ databases">
        <authorList>
            <person name="Nowell W R."/>
        </authorList>
    </citation>
    <scope>NUCLEOTIDE SEQUENCE</scope>
    <source>
        <strain evidence="2">Ploen Becks lab</strain>
    </source>
</reference>
<accession>A0A813N2P3</accession>
<keyword evidence="3" id="KW-1185">Reference proteome</keyword>
<dbReference type="AlphaFoldDB" id="A0A813N2P3"/>
<evidence type="ECO:0000259" key="1">
    <source>
        <dbReference type="Pfam" id="PF14529"/>
    </source>
</evidence>
<name>A0A813N2P3_9BILA</name>
<feature type="domain" description="Endonuclease/exonuclease/phosphatase" evidence="1">
    <location>
        <begin position="86"/>
        <end position="195"/>
    </location>
</feature>
<evidence type="ECO:0000313" key="3">
    <source>
        <dbReference type="Proteomes" id="UP000663879"/>
    </source>
</evidence>
<evidence type="ECO:0000313" key="2">
    <source>
        <dbReference type="EMBL" id="CAF0730152.1"/>
    </source>
</evidence>
<gene>
    <name evidence="2" type="ORF">OXX778_LOCUS2790</name>
</gene>
<sequence length="347" mass="40009">MHLFELELLTEDPDIAVVTETWFRESSLVKVNGYSLFRKDRGNRGGGVAIYVKECLCPNEVCVPNLRDSFVENIWCSIQNGEDKLLVGCIYRPPNSSSLINTSINLLVQEASKLVSDRKYSSLVICGDFNFPSIKWSKNGCLEITPFDQESSTFVENLHDCFLNQMVNDHTFQSSDGTTTNTLDLILTSCQNRISDLKTKPVLGGTSKGHLVLCWKFMTVSNSFKMFDNRKFLYSKGNYDKFKKELNKIDWVSHFENKDVNFCYEFLLNIYEKLSFNLIPKRNITKKNVPWVSSKTKKKAFDLVSPDLLIFKLSCYGFNESSLELKRNYFHYRKQIVKYNDTLSEAC</sequence>
<dbReference type="Pfam" id="PF14529">
    <property type="entry name" value="Exo_endo_phos_2"/>
    <property type="match status" value="1"/>
</dbReference>
<dbReference type="Gene3D" id="3.60.10.10">
    <property type="entry name" value="Endonuclease/exonuclease/phosphatase"/>
    <property type="match status" value="1"/>
</dbReference>
<comment type="caution">
    <text evidence="2">The sequence shown here is derived from an EMBL/GenBank/DDBJ whole genome shotgun (WGS) entry which is preliminary data.</text>
</comment>
<dbReference type="PANTHER" id="PTHR33395">
    <property type="entry name" value="TRANSCRIPTASE, PUTATIVE-RELATED-RELATED"/>
    <property type="match status" value="1"/>
</dbReference>
<protein>
    <recommendedName>
        <fullName evidence="1">Endonuclease/exonuclease/phosphatase domain-containing protein</fullName>
    </recommendedName>
</protein>
<dbReference type="InterPro" id="IPR036691">
    <property type="entry name" value="Endo/exonu/phosph_ase_sf"/>
</dbReference>
<dbReference type="InterPro" id="IPR005135">
    <property type="entry name" value="Endo/exonuclease/phosphatase"/>
</dbReference>